<feature type="repeat" description="WD" evidence="3">
    <location>
        <begin position="545"/>
        <end position="576"/>
    </location>
</feature>
<dbReference type="STRING" id="1094619.G4YZT3"/>
<dbReference type="Pfam" id="PF00400">
    <property type="entry name" value="WD40"/>
    <property type="match status" value="5"/>
</dbReference>
<dbReference type="KEGG" id="psoj:PHYSODRAFT_483537"/>
<evidence type="ECO:0000256" key="3">
    <source>
        <dbReference type="PROSITE-ProRule" id="PRU00221"/>
    </source>
</evidence>
<dbReference type="AlphaFoldDB" id="G4YZT3"/>
<dbReference type="InterPro" id="IPR015943">
    <property type="entry name" value="WD40/YVTN_repeat-like_dom_sf"/>
</dbReference>
<feature type="repeat" description="WD" evidence="3">
    <location>
        <begin position="78"/>
        <end position="113"/>
    </location>
</feature>
<dbReference type="EMBL" id="JH159152">
    <property type="protein sequence ID" value="EGZ26308.1"/>
    <property type="molecule type" value="Genomic_DNA"/>
</dbReference>
<dbReference type="InterPro" id="IPR020472">
    <property type="entry name" value="WD40_PAC1"/>
</dbReference>
<proteinExistence type="predicted"/>
<keyword evidence="5" id="KW-1185">Reference proteome</keyword>
<keyword evidence="1 3" id="KW-0853">WD repeat</keyword>
<dbReference type="PANTHER" id="PTHR19848:SF8">
    <property type="entry name" value="F-BOX AND WD REPEAT DOMAIN CONTAINING 7"/>
    <property type="match status" value="1"/>
</dbReference>
<evidence type="ECO:0000313" key="5">
    <source>
        <dbReference type="Proteomes" id="UP000002640"/>
    </source>
</evidence>
<dbReference type="InterPro" id="IPR001680">
    <property type="entry name" value="WD40_rpt"/>
</dbReference>
<dbReference type="SUPFAM" id="SSF50978">
    <property type="entry name" value="WD40 repeat-like"/>
    <property type="match status" value="1"/>
</dbReference>
<dbReference type="SUPFAM" id="SSF50998">
    <property type="entry name" value="Quinoprotein alcohol dehydrogenase-like"/>
    <property type="match status" value="1"/>
</dbReference>
<dbReference type="RefSeq" id="XP_009521596.1">
    <property type="nucleotide sequence ID" value="XM_009523301.1"/>
</dbReference>
<dbReference type="PROSITE" id="PS50294">
    <property type="entry name" value="WD_REPEATS_REGION"/>
    <property type="match status" value="1"/>
</dbReference>
<organism evidence="4 5">
    <name type="scientific">Phytophthora sojae (strain P6497)</name>
    <name type="common">Soybean stem and root rot agent</name>
    <name type="synonym">Phytophthora megasperma f. sp. glycines</name>
    <dbReference type="NCBI Taxonomy" id="1094619"/>
    <lineage>
        <taxon>Eukaryota</taxon>
        <taxon>Sar</taxon>
        <taxon>Stramenopiles</taxon>
        <taxon>Oomycota</taxon>
        <taxon>Peronosporomycetes</taxon>
        <taxon>Peronosporales</taxon>
        <taxon>Peronosporaceae</taxon>
        <taxon>Phytophthora</taxon>
    </lineage>
</organism>
<dbReference type="GeneID" id="20655637"/>
<accession>G4YZT3</accession>
<dbReference type="Gene3D" id="2.130.10.10">
    <property type="entry name" value="YVTN repeat-like/Quinoprotein amine dehydrogenase"/>
    <property type="match status" value="3"/>
</dbReference>
<dbReference type="InterPro" id="IPR011047">
    <property type="entry name" value="Quinoprotein_ADH-like_sf"/>
</dbReference>
<keyword evidence="2" id="KW-0677">Repeat</keyword>
<dbReference type="InterPro" id="IPR019775">
    <property type="entry name" value="WD40_repeat_CS"/>
</dbReference>
<reference evidence="4 5" key="1">
    <citation type="journal article" date="2006" name="Science">
        <title>Phytophthora genome sequences uncover evolutionary origins and mechanisms of pathogenesis.</title>
        <authorList>
            <person name="Tyler B.M."/>
            <person name="Tripathy S."/>
            <person name="Zhang X."/>
            <person name="Dehal P."/>
            <person name="Jiang R.H."/>
            <person name="Aerts A."/>
            <person name="Arredondo F.D."/>
            <person name="Baxter L."/>
            <person name="Bensasson D."/>
            <person name="Beynon J.L."/>
            <person name="Chapman J."/>
            <person name="Damasceno C.M."/>
            <person name="Dorrance A.E."/>
            <person name="Dou D."/>
            <person name="Dickerman A.W."/>
            <person name="Dubchak I.L."/>
            <person name="Garbelotto M."/>
            <person name="Gijzen M."/>
            <person name="Gordon S.G."/>
            <person name="Govers F."/>
            <person name="Grunwald N.J."/>
            <person name="Huang W."/>
            <person name="Ivors K.L."/>
            <person name="Jones R.W."/>
            <person name="Kamoun S."/>
            <person name="Krampis K."/>
            <person name="Lamour K.H."/>
            <person name="Lee M.K."/>
            <person name="McDonald W.H."/>
            <person name="Medina M."/>
            <person name="Meijer H.J."/>
            <person name="Nordberg E.K."/>
            <person name="Maclean D.J."/>
            <person name="Ospina-Giraldo M.D."/>
            <person name="Morris P.F."/>
            <person name="Phuntumart V."/>
            <person name="Putnam N.H."/>
            <person name="Rash S."/>
            <person name="Rose J.K."/>
            <person name="Sakihama Y."/>
            <person name="Salamov A.A."/>
            <person name="Savidor A."/>
            <person name="Scheuring C.F."/>
            <person name="Smith B.M."/>
            <person name="Sobral B.W."/>
            <person name="Terry A."/>
            <person name="Torto-Alalibo T.A."/>
            <person name="Win J."/>
            <person name="Xu Z."/>
            <person name="Zhang H."/>
            <person name="Grigoriev I.V."/>
            <person name="Rokhsar D.S."/>
            <person name="Boore J.L."/>
        </authorList>
    </citation>
    <scope>NUCLEOTIDE SEQUENCE [LARGE SCALE GENOMIC DNA]</scope>
    <source>
        <strain evidence="4 5">P6497</strain>
    </source>
</reference>
<dbReference type="PANTHER" id="PTHR19848">
    <property type="entry name" value="WD40 REPEAT PROTEIN"/>
    <property type="match status" value="1"/>
</dbReference>
<dbReference type="OMA" id="TLLRMWN"/>
<evidence type="ECO:0000256" key="2">
    <source>
        <dbReference type="ARBA" id="ARBA00022737"/>
    </source>
</evidence>
<name>G4YZT3_PHYSP</name>
<dbReference type="InParanoid" id="G4YZT3"/>
<gene>
    <name evidence="4" type="ORF">PHYSODRAFT_483537</name>
</gene>
<evidence type="ECO:0000313" key="4">
    <source>
        <dbReference type="EMBL" id="EGZ26308.1"/>
    </source>
</evidence>
<dbReference type="PROSITE" id="PS00678">
    <property type="entry name" value="WD_REPEATS_1"/>
    <property type="match status" value="1"/>
</dbReference>
<dbReference type="SMART" id="SM00320">
    <property type="entry name" value="WD40"/>
    <property type="match status" value="10"/>
</dbReference>
<feature type="repeat" description="WD" evidence="3">
    <location>
        <begin position="596"/>
        <end position="637"/>
    </location>
</feature>
<protein>
    <submittedName>
        <fullName evidence="4">Uncharacterized protein</fullName>
    </submittedName>
</protein>
<dbReference type="PRINTS" id="PR00320">
    <property type="entry name" value="GPROTEINBRPT"/>
</dbReference>
<dbReference type="Proteomes" id="UP000002640">
    <property type="component" value="Unassembled WGS sequence"/>
</dbReference>
<dbReference type="InterPro" id="IPR036322">
    <property type="entry name" value="WD40_repeat_dom_sf"/>
</dbReference>
<evidence type="ECO:0000256" key="1">
    <source>
        <dbReference type="ARBA" id="ARBA00022574"/>
    </source>
</evidence>
<sequence length="676" mass="73206">MIEFTAWEHDQSSVHDNNRIDRVVLAENLPQISDKALTFESYNVHAEKGIFGGRHDGAIMHWPISQAPSVTIPSANTLRGHTGAVLTLDFAPELGPEGLLFSGSADRSIKIWDPWGGADSSLPTKGGYACVQTLTEHCGSVVCLRVLTRSHGIISCSLDRTVKTWYPAEGRALLLYPWYLPAQSILQPGSCWPSAFCVRSGANGTLFIGDSGGGISQLGDQVDMKFQFSLKRKFSHFHSLGISKLEIVADSCFVVSLGFDEKAQIIDAISGALSSTICSASAARFTSCAWDDRGQILLLGDAAGYVHLWNIFEDKLLGKKKMVAAMPLGIVGMHSLTGIPAGDFLLTGLANGVKQWICNRNVGYVSCGGHSDSILTKTFQFFSASLDGSIRCWDSYEMKASFGFEERDSEITCMVASKQFQKIFTGHDSGVVKVWSIHAGEMLELPMERNGSVTCLATGVVRDQEVLLAGSIDGCVSVWEANADGFPRGVPFQPVLQLEKKEATSLVFCSGNFLAQDGQEFFVAGYSSGQIVMWSFAKKSVFCSFRAHSDAVCSMAVHGCFLFSGSDDTLLRMWNMCNLPETYELGVLRHPTSTSSSGSSSPIVCLDVTPMRGLVLSAAADGTLIVWDYTTCEDESAFDAYGKIVFRAKYVGASTLPKSTLLPTVLTSFESLFIPE</sequence>
<dbReference type="PROSITE" id="PS50082">
    <property type="entry name" value="WD_REPEATS_2"/>
    <property type="match status" value="3"/>
</dbReference>